<dbReference type="EMBL" id="JAVRJZ010000016">
    <property type="protein sequence ID" value="KAK2711928.1"/>
    <property type="molecule type" value="Genomic_DNA"/>
</dbReference>
<accession>A0AA88L8E1</accession>
<keyword evidence="3" id="KW-1185">Reference proteome</keyword>
<dbReference type="EMBL" id="JAVRJZ010000016">
    <property type="protein sequence ID" value="KAK2711931.1"/>
    <property type="molecule type" value="Genomic_DNA"/>
</dbReference>
<reference evidence="2" key="1">
    <citation type="submission" date="2023-07" db="EMBL/GenBank/DDBJ databases">
        <title>Chromosome-level genome assembly of Artemia franciscana.</title>
        <authorList>
            <person name="Jo E."/>
        </authorList>
    </citation>
    <scope>NUCLEOTIDE SEQUENCE</scope>
    <source>
        <tissue evidence="2">Whole body</tissue>
    </source>
</reference>
<sequence>MKILKRDMGEAGQILLHDIVCGKEVDDKASDAQKCNMSQKSETISIPDVILESLKSDYNSTIPKIDESCTMSINGGRPLSDVTNKSDSGGSKDEARRSWTNLSYLSHFSTSNPLKYDNSVLKSWDSKDFRLQHPKSVELMKLLEDEEGQLEKKRTSLRYSSITTLNSVDDVEPRFCTTKTIELGENNGITIEIKNRTISPSGQRRHKNESGIDRSNSPCNLKDRSFGKLPISSPVLSIFKSKDHLANDQSISFRKTDTNKSEIIAKGVRHNNLNIGTSLRPLDSSCYGSFIKNSGTASTPQAIYLNDKENQSEDSSNLLAGRPETKLSVCHGLQKDEVRSSVVEAHGKVDSSWKPIQARRNSEVLKQVTKGADSNACLAPIPRPRTSLSKLFGATEISYESNSEETSRKISLERILRPTALAMQSEKKDLTPPWRKPSVTLASGESQTNSAESVKPKLIDEKQQVTSEVKVFITPFDQLKYNSTTCSSNQLVYRSGNKEISNLAILHAVGNQLSDVSEKAKMFDDKISERDTQTSVSNKSTIRIIWPPIEETNFLESSQKDVKMPPNLSQVRSPNLSHSIHSLLKNEKLQRSQKPVVSSRVTYPLQTQQNGDFKFTSQRDVESDTLLCLNKTKIEAHENFQNSKTDDKNDLKENIRNGLKYSQNVLPPPRKKKVAFRFSNSTASPVNSPPVAKRSDNVRSSIQAIHFGDMSGDLLWELKGSRQSPGLTNSTKNMEGLTSFVSKHDAKMTKKMKDNISPKKYLSTAKPEADCLEESFEAESNKKKLVTLNTEEDTDAPFFTNRTMNNTKSEIENCYEISKSEPAERTFMATSRSFNHRNSKVRDGEEPLREISNNNETPTEEGAHNTAEATTSKPLVKSRLGKGNPKINKSGTRFDNELPKFILSQSPKEFFSVSGCGTESGNGSVSNAFREILLHRKNQKGNSLPDDAIYTNQSLTSFYSNDQLPASEPAYSVYESNKVLCPVQRNDDQDIYENIQNSPKMQSVNYNNGHRFGNNFESPADITKDRKGQCGIMLYEHPTRKASILGSTFERSKSLEHHKVVRNEQEFRVRSLPKDGSAFEKRFALSIVGAPEETCQPKKKLDSPSTPQRKRSMERRSQKFRKSLQNDYKLDCKAIEEEKNIEKIVKVDGADITTSLETLIALNKNETDCEERRTSSSCSIATVKEKKPPKTYLSIVSAISRPMVKARRKPFTKQEKTKFVERLSQGSSADGWSETSSIVHTSFAAGEGRSDRQSSVFEMPPHKLCKSITTPMPVAPPRRKARKFTPIKAANGKNGLRSYRSTISLSQSDKSGSLRGSQSYSDLNITPYAKKLEKSPIDKRSVSTIFPETTCESNNSTKGSIPSVAGAQDDFLKSLQQLAGALESCNKKWGLQEQ</sequence>
<feature type="compositionally biased region" description="Polar residues" evidence="1">
    <location>
        <begin position="440"/>
        <end position="452"/>
    </location>
</feature>
<feature type="region of interest" description="Disordered" evidence="1">
    <location>
        <begin position="70"/>
        <end position="95"/>
    </location>
</feature>
<feature type="region of interest" description="Disordered" evidence="1">
    <location>
        <begin position="837"/>
        <end position="892"/>
    </location>
</feature>
<gene>
    <name evidence="2" type="ORF">QYM36_012899</name>
</gene>
<organism evidence="2 3">
    <name type="scientific">Artemia franciscana</name>
    <name type="common">Brine shrimp</name>
    <name type="synonym">Artemia sanfranciscana</name>
    <dbReference type="NCBI Taxonomy" id="6661"/>
    <lineage>
        <taxon>Eukaryota</taxon>
        <taxon>Metazoa</taxon>
        <taxon>Ecdysozoa</taxon>
        <taxon>Arthropoda</taxon>
        <taxon>Crustacea</taxon>
        <taxon>Branchiopoda</taxon>
        <taxon>Anostraca</taxon>
        <taxon>Artemiidae</taxon>
        <taxon>Artemia</taxon>
    </lineage>
</organism>
<dbReference type="EMBL" id="JAVRJZ010000016">
    <property type="protein sequence ID" value="KAK2711933.1"/>
    <property type="molecule type" value="Genomic_DNA"/>
</dbReference>
<dbReference type="EMBL" id="JAVRJZ010000016">
    <property type="protein sequence ID" value="KAK2711930.1"/>
    <property type="molecule type" value="Genomic_DNA"/>
</dbReference>
<protein>
    <submittedName>
        <fullName evidence="2">Uncharacterized protein</fullName>
    </submittedName>
</protein>
<feature type="region of interest" description="Disordered" evidence="1">
    <location>
        <begin position="424"/>
        <end position="455"/>
    </location>
</feature>
<dbReference type="Proteomes" id="UP001187531">
    <property type="component" value="Unassembled WGS sequence"/>
</dbReference>
<name>A0AA88L8E1_ARTSF</name>
<evidence type="ECO:0000256" key="1">
    <source>
        <dbReference type="SAM" id="MobiDB-lite"/>
    </source>
</evidence>
<comment type="caution">
    <text evidence="2">The sequence shown here is derived from an EMBL/GenBank/DDBJ whole genome shotgun (WGS) entry which is preliminary data.</text>
</comment>
<feature type="compositionally biased region" description="Basic residues" evidence="1">
    <location>
        <begin position="1108"/>
        <end position="1120"/>
    </location>
</feature>
<dbReference type="EMBL" id="JAVRJZ010000016">
    <property type="protein sequence ID" value="KAK2711934.1"/>
    <property type="molecule type" value="Genomic_DNA"/>
</dbReference>
<feature type="compositionally biased region" description="Basic and acidic residues" evidence="1">
    <location>
        <begin position="840"/>
        <end position="849"/>
    </location>
</feature>
<feature type="region of interest" description="Disordered" evidence="1">
    <location>
        <begin position="1094"/>
        <end position="1120"/>
    </location>
</feature>
<proteinExistence type="predicted"/>
<feature type="region of interest" description="Disordered" evidence="1">
    <location>
        <begin position="199"/>
        <end position="219"/>
    </location>
</feature>
<evidence type="ECO:0000313" key="2">
    <source>
        <dbReference type="EMBL" id="KAK2711930.1"/>
    </source>
</evidence>
<evidence type="ECO:0000313" key="3">
    <source>
        <dbReference type="Proteomes" id="UP001187531"/>
    </source>
</evidence>